<reference evidence="12 13" key="1">
    <citation type="journal article" date="2015" name="BMC Genomics">
        <title>Insights from the genome of Ophiocordyceps polyrhachis-furcata to pathogenicity and host specificity in insect fungi.</title>
        <authorList>
            <person name="Wichadakul D."/>
            <person name="Kobmoo N."/>
            <person name="Ingsriswang S."/>
            <person name="Tangphatsornruang S."/>
            <person name="Chantasingh D."/>
            <person name="Luangsa-ard J.J."/>
            <person name="Eurwilaichitr L."/>
        </authorList>
    </citation>
    <scope>NUCLEOTIDE SEQUENCE [LARGE SCALE GENOMIC DNA]</scope>
    <source>
        <strain evidence="12 13">BCC 54312</strain>
    </source>
</reference>
<sequence>MAADKMPLMLDNAMSVDLHDVDDLFGDDVALPISLRPPQGKQLLARLDELRSRGCCSSVAWSRSGTIASLTPDGQTLQLRFLSCQPENGSWELSEPTICEVIKGTPAIPLVHLEWSGTTSPELAVVDATGRVAIASFPISLNQPFVTRKWDPDVVDDSHAVVGSYWLPIGPIPQQKQQYNIIHGPARRHGSTYQYETSFSYASGPSHPHLSKSALLCVTMGGMLKMYWWQSNNRMEETLMELESVNSSDEVLANDSIAESLLVALATSSFALKLLRLDLRWVAPGPMSDKTLQSQNTRLSLKLDETHLAYANWLHSGPNEPNHDPSVAALSYLHLLPSMLDNTGKSTVPPVIVTIRSRAAEEGSFETAQSILDRWEAVEERQTVPAAFEQLGNRRPSLSSDLPNLTRLRKLEPIIINKVVIGLQTIQFGKILLITMSDGTVEYRDRYSFEEVFNAEDLTRVMNLRQVGWNFADNGPCQQVAFSPTQCSMMLLADDGKLRWSKLHHPIIDAADSVQDARYVATIAALAVTAASSIWYQSNYDDLLAVVHPMTTRNRFTQEWVSELIRILKIQIDYTEELHHDTLMRNAPLQACFSIMNSLGFRGEAVKRTFQSKLAWVLLNMRNVVVLITLASNTPVTVRDRMSPLDEHEVVDALTGCVKWSLALLSWLADSLFALIKDENFMQRLVPQRFAEMATYLHQNNEVALHLILCSSSRSFLSALCRRVAHLQALSNKAIEFYKRQGGAKDASNGARLSDPRLQEAYLRMQQVTTSSLINVSEFEKLLNTLGADIRQAYQTILPSRIKSGPNPPQGKQLEAAIKTAQVQFEVGIMLTSSPPMAFLAVLKKLMCHDVGAFRELTDPAALFFADYSMLGLLDDEMSLSARRASSVSIDLFRKIELKPGGLRPGRRRCARCTAVMEDVYVSKAGFTFILSQQRRCSCAGHWTLPVEGKDAS</sequence>
<dbReference type="GO" id="GO:0016592">
    <property type="term" value="C:mediator complex"/>
    <property type="evidence" value="ECO:0007669"/>
    <property type="project" value="InterPro"/>
</dbReference>
<dbReference type="PANTHER" id="PTHR13224:SF6">
    <property type="entry name" value="MEDIATOR OF RNA POLYMERASE II TRANSCRIPTION SUBUNIT 16"/>
    <property type="match status" value="1"/>
</dbReference>
<dbReference type="EMBL" id="LKCN02000002">
    <property type="protein sequence ID" value="RCI15524.1"/>
    <property type="molecule type" value="Genomic_DNA"/>
</dbReference>
<keyword evidence="4 9" id="KW-0805">Transcription regulation</keyword>
<dbReference type="PANTHER" id="PTHR13224">
    <property type="entry name" value="THYROID HORMONE RECEPTOR-ASSOCIATED PROTEIN-RELATED"/>
    <property type="match status" value="1"/>
</dbReference>
<comment type="similarity">
    <text evidence="2 9">Belongs to the Mediator complex subunit 16 family.</text>
</comment>
<evidence type="ECO:0000256" key="7">
    <source>
        <dbReference type="ARBA" id="ARBA00023242"/>
    </source>
</evidence>
<evidence type="ECO:0000256" key="2">
    <source>
        <dbReference type="ARBA" id="ARBA00006543"/>
    </source>
</evidence>
<evidence type="ECO:0000259" key="10">
    <source>
        <dbReference type="Pfam" id="PF11635"/>
    </source>
</evidence>
<keyword evidence="5 9" id="KW-0010">Activator</keyword>
<protein>
    <recommendedName>
        <fullName evidence="3 9">Mediator of RNA polymerase II transcription subunit 16</fullName>
    </recommendedName>
    <alternativeName>
        <fullName evidence="8 9">Mediator complex subunit 16</fullName>
    </alternativeName>
</protein>
<evidence type="ECO:0000256" key="5">
    <source>
        <dbReference type="ARBA" id="ARBA00023159"/>
    </source>
</evidence>
<keyword evidence="7 9" id="KW-0539">Nucleus</keyword>
<dbReference type="InterPro" id="IPR048338">
    <property type="entry name" value="Mediator_Med16"/>
</dbReference>
<comment type="subcellular location">
    <subcellularLocation>
        <location evidence="1 9">Nucleus</location>
    </subcellularLocation>
</comment>
<evidence type="ECO:0000256" key="3">
    <source>
        <dbReference type="ARBA" id="ARBA00019614"/>
    </source>
</evidence>
<accession>A0A367LM63</accession>
<gene>
    <name evidence="9" type="primary">MED16</name>
    <name evidence="12" type="ORF">L249_3518</name>
</gene>
<organism evidence="12 13">
    <name type="scientific">Ophiocordyceps polyrhachis-furcata BCC 54312</name>
    <dbReference type="NCBI Taxonomy" id="1330021"/>
    <lineage>
        <taxon>Eukaryota</taxon>
        <taxon>Fungi</taxon>
        <taxon>Dikarya</taxon>
        <taxon>Ascomycota</taxon>
        <taxon>Pezizomycotina</taxon>
        <taxon>Sordariomycetes</taxon>
        <taxon>Hypocreomycetidae</taxon>
        <taxon>Hypocreales</taxon>
        <taxon>Ophiocordycipitaceae</taxon>
        <taxon>Ophiocordyceps</taxon>
    </lineage>
</organism>
<name>A0A367LM63_9HYPO</name>
<dbReference type="InterPro" id="IPR021665">
    <property type="entry name" value="Mediator_Med16_N"/>
</dbReference>
<comment type="caution">
    <text evidence="12">The sequence shown here is derived from an EMBL/GenBank/DDBJ whole genome shotgun (WGS) entry which is preliminary data.</text>
</comment>
<evidence type="ECO:0000313" key="12">
    <source>
        <dbReference type="EMBL" id="RCI15524.1"/>
    </source>
</evidence>
<proteinExistence type="inferred from homology"/>
<feature type="domain" description="Mediator complex subunit 16 C-terminal" evidence="11">
    <location>
        <begin position="857"/>
        <end position="944"/>
    </location>
</feature>
<comment type="subunit">
    <text evidence="9">Component of the Mediator complex.</text>
</comment>
<evidence type="ECO:0000256" key="1">
    <source>
        <dbReference type="ARBA" id="ARBA00004123"/>
    </source>
</evidence>
<evidence type="ECO:0000259" key="11">
    <source>
        <dbReference type="Pfam" id="PF20719"/>
    </source>
</evidence>
<keyword evidence="6 9" id="KW-0804">Transcription</keyword>
<evidence type="ECO:0000256" key="4">
    <source>
        <dbReference type="ARBA" id="ARBA00023015"/>
    </source>
</evidence>
<dbReference type="OrthoDB" id="4139168at2759"/>
<dbReference type="Pfam" id="PF20719">
    <property type="entry name" value="Med16_C"/>
    <property type="match status" value="1"/>
</dbReference>
<evidence type="ECO:0000256" key="9">
    <source>
        <dbReference type="RuleBase" id="RU364149"/>
    </source>
</evidence>
<feature type="domain" description="Mediator complex subunit Med16 N-terminal" evidence="10">
    <location>
        <begin position="154"/>
        <end position="472"/>
    </location>
</feature>
<dbReference type="AlphaFoldDB" id="A0A367LM63"/>
<evidence type="ECO:0000256" key="6">
    <source>
        <dbReference type="ARBA" id="ARBA00023163"/>
    </source>
</evidence>
<comment type="function">
    <text evidence="9">Component of the Mediator complex, a coactivator involved in the regulated transcription of nearly all RNA polymerase II-dependent genes. Mediator functions as a bridge to convey information from gene-specific regulatory proteins to the basal RNA polymerase II transcription machinery. Mediator is recruited to promoters by direct interactions with regulatory proteins and serves as a scaffold for the assembly of a functional preinitiation complex with RNA polymerase II and the general transcription factors.</text>
</comment>
<evidence type="ECO:0000313" key="13">
    <source>
        <dbReference type="Proteomes" id="UP000253664"/>
    </source>
</evidence>
<keyword evidence="13" id="KW-1185">Reference proteome</keyword>
<dbReference type="InterPro" id="IPR048339">
    <property type="entry name" value="Mediator_Med16_C"/>
</dbReference>
<dbReference type="Pfam" id="PF11635">
    <property type="entry name" value="Med16_N"/>
    <property type="match status" value="1"/>
</dbReference>
<evidence type="ECO:0000256" key="8">
    <source>
        <dbReference type="ARBA" id="ARBA00032015"/>
    </source>
</evidence>
<dbReference type="Proteomes" id="UP000253664">
    <property type="component" value="Unassembled WGS sequence"/>
</dbReference>
<dbReference type="STRING" id="1330021.A0A367LM63"/>
<dbReference type="GO" id="GO:0045893">
    <property type="term" value="P:positive regulation of DNA-templated transcription"/>
    <property type="evidence" value="ECO:0007669"/>
    <property type="project" value="TreeGrafter"/>
</dbReference>